<organism evidence="7 8">
    <name type="scientific">Spongiactinospora rosea</name>
    <dbReference type="NCBI Taxonomy" id="2248750"/>
    <lineage>
        <taxon>Bacteria</taxon>
        <taxon>Bacillati</taxon>
        <taxon>Actinomycetota</taxon>
        <taxon>Actinomycetes</taxon>
        <taxon>Streptosporangiales</taxon>
        <taxon>Streptosporangiaceae</taxon>
        <taxon>Spongiactinospora</taxon>
    </lineage>
</organism>
<dbReference type="Gene3D" id="1.20.1250.20">
    <property type="entry name" value="MFS general substrate transporter like domains"/>
    <property type="match status" value="1"/>
</dbReference>
<feature type="transmembrane region" description="Helical" evidence="6">
    <location>
        <begin position="332"/>
        <end position="354"/>
    </location>
</feature>
<reference evidence="7 8" key="1">
    <citation type="submission" date="2018-06" db="EMBL/GenBank/DDBJ databases">
        <title>Sphaerisporangium craniellae sp. nov., isolated from a marine sponge in the South China Sea.</title>
        <authorList>
            <person name="Li L."/>
        </authorList>
    </citation>
    <scope>NUCLEOTIDE SEQUENCE [LARGE SCALE GENOMIC DNA]</scope>
    <source>
        <strain evidence="7 8">LHW63015</strain>
    </source>
</reference>
<evidence type="ECO:0000256" key="2">
    <source>
        <dbReference type="ARBA" id="ARBA00022475"/>
    </source>
</evidence>
<feature type="transmembrane region" description="Helical" evidence="6">
    <location>
        <begin position="243"/>
        <end position="263"/>
    </location>
</feature>
<dbReference type="SUPFAM" id="SSF103473">
    <property type="entry name" value="MFS general substrate transporter"/>
    <property type="match status" value="1"/>
</dbReference>
<dbReference type="AlphaFoldDB" id="A0A366M3A0"/>
<gene>
    <name evidence="7" type="ORF">DP939_14155</name>
</gene>
<dbReference type="EMBL" id="QMEY01000004">
    <property type="protein sequence ID" value="RBQ19912.1"/>
    <property type="molecule type" value="Genomic_DNA"/>
</dbReference>
<feature type="transmembrane region" description="Helical" evidence="6">
    <location>
        <begin position="298"/>
        <end position="316"/>
    </location>
</feature>
<feature type="transmembrane region" description="Helical" evidence="6">
    <location>
        <begin position="360"/>
        <end position="379"/>
    </location>
</feature>
<feature type="transmembrane region" description="Helical" evidence="6">
    <location>
        <begin position="218"/>
        <end position="237"/>
    </location>
</feature>
<proteinExistence type="predicted"/>
<evidence type="ECO:0008006" key="9">
    <source>
        <dbReference type="Google" id="ProtNLM"/>
    </source>
</evidence>
<accession>A0A366M3A0</accession>
<name>A0A366M3A0_9ACTN</name>
<keyword evidence="2" id="KW-1003">Cell membrane</keyword>
<dbReference type="Pfam" id="PF07690">
    <property type="entry name" value="MFS_1"/>
    <property type="match status" value="2"/>
</dbReference>
<dbReference type="GO" id="GO:0005886">
    <property type="term" value="C:plasma membrane"/>
    <property type="evidence" value="ECO:0007669"/>
    <property type="project" value="UniProtKB-SubCell"/>
</dbReference>
<evidence type="ECO:0000256" key="6">
    <source>
        <dbReference type="SAM" id="Phobius"/>
    </source>
</evidence>
<keyword evidence="5 6" id="KW-0472">Membrane</keyword>
<evidence type="ECO:0000256" key="5">
    <source>
        <dbReference type="ARBA" id="ARBA00023136"/>
    </source>
</evidence>
<evidence type="ECO:0000256" key="4">
    <source>
        <dbReference type="ARBA" id="ARBA00022989"/>
    </source>
</evidence>
<evidence type="ECO:0000313" key="7">
    <source>
        <dbReference type="EMBL" id="RBQ19912.1"/>
    </source>
</evidence>
<comment type="subcellular location">
    <subcellularLocation>
        <location evidence="1">Cell membrane</location>
        <topology evidence="1">Multi-pass membrane protein</topology>
    </subcellularLocation>
</comment>
<keyword evidence="3 6" id="KW-0812">Transmembrane</keyword>
<sequence>MNTYREVFAVGEFRTLFGAQTASIAGKTTQMLALSTLVYQQTASPLLAALAYFGNYLPQAIGALTLLSLADRLPPRRLLVTWDLVLATVMGVLALGVLPVWAMLAMVAACGVFDAVSAASRTALLADLLPGGGYVLGRSVFNIAVGGMQIAGFAGGGLLIGTAGPTGALWVTSAMFAITATVNRLGLRARPARATGRASIGETWRGNRALLADRRTRGLLLIQWVPNGLVVGAEALFVPYSPASAGGLFCAAAGGMLLGDVLVGRWTTARVRRRLAVPLFVLLALPYLAFLARPPVVVAAVLVAVASFGFASHLGAQERYLAAVPEQRRGQALGLAGTGLVTGQALAASLSGSLAELLPVHQAMAAMAGASLLATACLLPHLRYRAASRAVDDSGEAARKV</sequence>
<feature type="transmembrane region" description="Helical" evidence="6">
    <location>
        <begin position="79"/>
        <end position="98"/>
    </location>
</feature>
<dbReference type="InterPro" id="IPR036259">
    <property type="entry name" value="MFS_trans_sf"/>
</dbReference>
<comment type="caution">
    <text evidence="7">The sequence shown here is derived from an EMBL/GenBank/DDBJ whole genome shotgun (WGS) entry which is preliminary data.</text>
</comment>
<dbReference type="PANTHER" id="PTHR23513:SF11">
    <property type="entry name" value="STAPHYLOFERRIN A TRANSPORTER"/>
    <property type="match status" value="1"/>
</dbReference>
<dbReference type="OrthoDB" id="3287459at2"/>
<evidence type="ECO:0000256" key="3">
    <source>
        <dbReference type="ARBA" id="ARBA00022692"/>
    </source>
</evidence>
<feature type="transmembrane region" description="Helical" evidence="6">
    <location>
        <begin position="275"/>
        <end position="292"/>
    </location>
</feature>
<feature type="transmembrane region" description="Helical" evidence="6">
    <location>
        <begin position="46"/>
        <end position="67"/>
    </location>
</feature>
<keyword evidence="4 6" id="KW-1133">Transmembrane helix</keyword>
<feature type="transmembrane region" description="Helical" evidence="6">
    <location>
        <begin position="140"/>
        <end position="161"/>
    </location>
</feature>
<evidence type="ECO:0000313" key="8">
    <source>
        <dbReference type="Proteomes" id="UP000253303"/>
    </source>
</evidence>
<dbReference type="Proteomes" id="UP000253303">
    <property type="component" value="Unassembled WGS sequence"/>
</dbReference>
<evidence type="ECO:0000256" key="1">
    <source>
        <dbReference type="ARBA" id="ARBA00004651"/>
    </source>
</evidence>
<dbReference type="PANTHER" id="PTHR23513">
    <property type="entry name" value="INTEGRAL MEMBRANE EFFLUX PROTEIN-RELATED"/>
    <property type="match status" value="1"/>
</dbReference>
<protein>
    <recommendedName>
        <fullName evidence="9">MFS transporter</fullName>
    </recommendedName>
</protein>
<dbReference type="CDD" id="cd06173">
    <property type="entry name" value="MFS_MefA_like"/>
    <property type="match status" value="1"/>
</dbReference>
<feature type="transmembrane region" description="Helical" evidence="6">
    <location>
        <begin position="167"/>
        <end position="187"/>
    </location>
</feature>
<dbReference type="GO" id="GO:0022857">
    <property type="term" value="F:transmembrane transporter activity"/>
    <property type="evidence" value="ECO:0007669"/>
    <property type="project" value="InterPro"/>
</dbReference>
<dbReference type="InterPro" id="IPR011701">
    <property type="entry name" value="MFS"/>
</dbReference>
<keyword evidence="8" id="KW-1185">Reference proteome</keyword>